<feature type="compositionally biased region" description="Polar residues" evidence="2">
    <location>
        <begin position="507"/>
        <end position="517"/>
    </location>
</feature>
<dbReference type="GO" id="GO:0003723">
    <property type="term" value="F:RNA binding"/>
    <property type="evidence" value="ECO:0007669"/>
    <property type="project" value="UniProtKB-UniRule"/>
</dbReference>
<feature type="region of interest" description="Disordered" evidence="2">
    <location>
        <begin position="489"/>
        <end position="517"/>
    </location>
</feature>
<dbReference type="PROSITE" id="PS50102">
    <property type="entry name" value="RRM"/>
    <property type="match status" value="1"/>
</dbReference>
<feature type="compositionally biased region" description="Polar residues" evidence="2">
    <location>
        <begin position="334"/>
        <end position="344"/>
    </location>
</feature>
<feature type="domain" description="RRM" evidence="3">
    <location>
        <begin position="75"/>
        <end position="152"/>
    </location>
</feature>
<evidence type="ECO:0000259" key="3">
    <source>
        <dbReference type="PROSITE" id="PS50102"/>
    </source>
</evidence>
<feature type="compositionally biased region" description="Basic residues" evidence="2">
    <location>
        <begin position="52"/>
        <end position="62"/>
    </location>
</feature>
<name>A0AAD8P3R1_TARER</name>
<dbReference type="InterPro" id="IPR035979">
    <property type="entry name" value="RBD_domain_sf"/>
</dbReference>
<evidence type="ECO:0000313" key="4">
    <source>
        <dbReference type="EMBL" id="KAK1432303.1"/>
    </source>
</evidence>
<dbReference type="CDD" id="cd00590">
    <property type="entry name" value="RRM_SF"/>
    <property type="match status" value="1"/>
</dbReference>
<dbReference type="AlphaFoldDB" id="A0AAD8P3R1"/>
<dbReference type="InterPro" id="IPR000504">
    <property type="entry name" value="RRM_dom"/>
</dbReference>
<comment type="caution">
    <text evidence="4">The sequence shown here is derived from an EMBL/GenBank/DDBJ whole genome shotgun (WGS) entry which is preliminary data.</text>
</comment>
<feature type="region of interest" description="Disordered" evidence="2">
    <location>
        <begin position="1"/>
        <end position="62"/>
    </location>
</feature>
<dbReference type="Pfam" id="PF00076">
    <property type="entry name" value="RRM_1"/>
    <property type="match status" value="1"/>
</dbReference>
<dbReference type="InterPro" id="IPR012677">
    <property type="entry name" value="Nucleotide-bd_a/b_plait_sf"/>
</dbReference>
<sequence>MKTGEGRTGGPSNGGDEDRNKDNGERAEREINIHGTQQENDQRHTQGNWQKHLSKHTRKKTSGKNFQWIPKIPLTSYFIYNIPEEATEKSLMEVFKPFGNLVTVHIPVKRDVHGNRFGFARYTYVDDKIGLEKSLKGIKVDEAVLGINLHTTVVMEVKSLDILDQFDAICVRMGLSNPTLKYLGGMHVLVVFGSKEDACTFISDKDKWSPHADSVHLWDERFNTKDRIAWLYIRGVPAGLWNQDTLELIANCYGKTVQSSEINPSDSNLAVDRIGVITRQLDRISDFINLKWRNETFRIAIEEDYYYWYPKFLAEPSPPETTPNMDNLKPQPSPVTSKTQQSQEKVSDDQPNDINAFTNVTSEFVPIHMEWSNTINAPLTNEPPKPVNPNPKTDTISSPGPTSLPTHISRKRQRISNLDLLAHDDLGDTMKHTSFSLPQTLTTNTIHTSNSPPPPVFDPNIKFPTLLNPPFQTDPPSISNLFTNPISPLPTTPPPFLTTAPPPSLSISNASEPPNPNLTSPISTFTPPQHEDLENNLHVAKLLGINELECIAFIENATKGEVKQKRADFHDIISKANDDFNFSGPRELYLISKLKFIKDRIKVWAADLRSKESEFDKTLWNDLTSLEEATESRQLSEDEEWAYGECKKGLLEIEQLRLKDTWQKSRVKWACDGDDNSNFFHRSIKVRTATNRIHGIDVDGSWITKPNIIKREVRRYFNSRFQEDTPIRPSFNCPGLKKLSMDDGAILTRPFEDSEIKHVVWDCGERHAMVMEMEASSNASERNFATSSMSVAY</sequence>
<feature type="compositionally biased region" description="Basic and acidic residues" evidence="2">
    <location>
        <begin position="16"/>
        <end position="32"/>
    </location>
</feature>
<feature type="compositionally biased region" description="Polar residues" evidence="2">
    <location>
        <begin position="393"/>
        <end position="406"/>
    </location>
</feature>
<organism evidence="4 5">
    <name type="scientific">Tagetes erecta</name>
    <name type="common">African marigold</name>
    <dbReference type="NCBI Taxonomy" id="13708"/>
    <lineage>
        <taxon>Eukaryota</taxon>
        <taxon>Viridiplantae</taxon>
        <taxon>Streptophyta</taxon>
        <taxon>Embryophyta</taxon>
        <taxon>Tracheophyta</taxon>
        <taxon>Spermatophyta</taxon>
        <taxon>Magnoliopsida</taxon>
        <taxon>eudicotyledons</taxon>
        <taxon>Gunneridae</taxon>
        <taxon>Pentapetalae</taxon>
        <taxon>asterids</taxon>
        <taxon>campanulids</taxon>
        <taxon>Asterales</taxon>
        <taxon>Asteraceae</taxon>
        <taxon>Asteroideae</taxon>
        <taxon>Heliantheae alliance</taxon>
        <taxon>Tageteae</taxon>
        <taxon>Tagetes</taxon>
    </lineage>
</organism>
<reference evidence="4" key="1">
    <citation type="journal article" date="2023" name="bioRxiv">
        <title>Improved chromosome-level genome assembly for marigold (Tagetes erecta).</title>
        <authorList>
            <person name="Jiang F."/>
            <person name="Yuan L."/>
            <person name="Wang S."/>
            <person name="Wang H."/>
            <person name="Xu D."/>
            <person name="Wang A."/>
            <person name="Fan W."/>
        </authorList>
    </citation>
    <scope>NUCLEOTIDE SEQUENCE</scope>
    <source>
        <strain evidence="4">WSJ</strain>
        <tissue evidence="4">Leaf</tissue>
    </source>
</reference>
<protein>
    <recommendedName>
        <fullName evidence="3">RRM domain-containing protein</fullName>
    </recommendedName>
</protein>
<gene>
    <name evidence="4" type="ORF">QVD17_09198</name>
</gene>
<dbReference type="Proteomes" id="UP001229421">
    <property type="component" value="Unassembled WGS sequence"/>
</dbReference>
<dbReference type="Gene3D" id="3.30.70.330">
    <property type="match status" value="1"/>
</dbReference>
<feature type="region of interest" description="Disordered" evidence="2">
    <location>
        <begin position="318"/>
        <end position="353"/>
    </location>
</feature>
<keyword evidence="1" id="KW-0694">RNA-binding</keyword>
<dbReference type="EMBL" id="JAUHHV010000002">
    <property type="protein sequence ID" value="KAK1432303.1"/>
    <property type="molecule type" value="Genomic_DNA"/>
</dbReference>
<feature type="compositionally biased region" description="Gly residues" evidence="2">
    <location>
        <begin position="1"/>
        <end position="13"/>
    </location>
</feature>
<feature type="region of interest" description="Disordered" evidence="2">
    <location>
        <begin position="379"/>
        <end position="407"/>
    </location>
</feature>
<evidence type="ECO:0000256" key="2">
    <source>
        <dbReference type="SAM" id="MobiDB-lite"/>
    </source>
</evidence>
<accession>A0AAD8P3R1</accession>
<keyword evidence="5" id="KW-1185">Reference proteome</keyword>
<proteinExistence type="predicted"/>
<evidence type="ECO:0000313" key="5">
    <source>
        <dbReference type="Proteomes" id="UP001229421"/>
    </source>
</evidence>
<feature type="compositionally biased region" description="Polar residues" evidence="2">
    <location>
        <begin position="34"/>
        <end position="51"/>
    </location>
</feature>
<feature type="compositionally biased region" description="Pro residues" evidence="2">
    <location>
        <begin position="489"/>
        <end position="504"/>
    </location>
</feature>
<dbReference type="SUPFAM" id="SSF54928">
    <property type="entry name" value="RNA-binding domain, RBD"/>
    <property type="match status" value="1"/>
</dbReference>
<evidence type="ECO:0000256" key="1">
    <source>
        <dbReference type="PROSITE-ProRule" id="PRU00176"/>
    </source>
</evidence>